<comment type="caution">
    <text evidence="5">The sequence shown here is derived from an EMBL/GenBank/DDBJ whole genome shotgun (WGS) entry which is preliminary data.</text>
</comment>
<dbReference type="GO" id="GO:0003677">
    <property type="term" value="F:DNA binding"/>
    <property type="evidence" value="ECO:0007669"/>
    <property type="project" value="UniProtKB-KW"/>
</dbReference>
<evidence type="ECO:0000259" key="4">
    <source>
        <dbReference type="Pfam" id="PF01420"/>
    </source>
</evidence>
<feature type="domain" description="Type I restriction modification DNA specificity" evidence="4">
    <location>
        <begin position="216"/>
        <end position="399"/>
    </location>
</feature>
<dbReference type="CDD" id="cd17521">
    <property type="entry name" value="RMtype1_S_Sau13435ORF2165P_TRD2-CR2_like"/>
    <property type="match status" value="1"/>
</dbReference>
<dbReference type="Gene3D" id="1.10.287.1120">
    <property type="entry name" value="Bipartite methylase S protein"/>
    <property type="match status" value="1"/>
</dbReference>
<gene>
    <name evidence="5" type="ORF">J41TS12_06240</name>
</gene>
<dbReference type="PANTHER" id="PTHR30408">
    <property type="entry name" value="TYPE-1 RESTRICTION ENZYME ECOKI SPECIFICITY PROTEIN"/>
    <property type="match status" value="1"/>
</dbReference>
<dbReference type="InterPro" id="IPR044946">
    <property type="entry name" value="Restrct_endonuc_typeI_TRD_sf"/>
</dbReference>
<dbReference type="Gene3D" id="3.90.220.20">
    <property type="entry name" value="DNA methylase specificity domains"/>
    <property type="match status" value="2"/>
</dbReference>
<dbReference type="InterPro" id="IPR000055">
    <property type="entry name" value="Restrct_endonuc_typeI_TRD"/>
</dbReference>
<organism evidence="5 6">
    <name type="scientific">Paenibacillus antibioticophila</name>
    <dbReference type="NCBI Taxonomy" id="1274374"/>
    <lineage>
        <taxon>Bacteria</taxon>
        <taxon>Bacillati</taxon>
        <taxon>Bacillota</taxon>
        <taxon>Bacilli</taxon>
        <taxon>Bacillales</taxon>
        <taxon>Paenibacillaceae</taxon>
        <taxon>Paenibacillus</taxon>
    </lineage>
</organism>
<proteinExistence type="inferred from homology"/>
<evidence type="ECO:0000313" key="5">
    <source>
        <dbReference type="EMBL" id="GIO35763.1"/>
    </source>
</evidence>
<name>A0A919XSY4_9BACL</name>
<evidence type="ECO:0000256" key="2">
    <source>
        <dbReference type="ARBA" id="ARBA00022747"/>
    </source>
</evidence>
<sequence>MIPSLRFEGFSGQWKSTTIGAVSKSIDYGLNVAATYFDGENKYVRITDIDEESHLYIEQNKVSPEGSMTDEYLVKEGDVLLARTGASTGKSYMYRSEDGKMYFAGFLIRLRILETVDHRFIYYQTLRSHYNRWVKVMSMRSGQPGINASEYSGFEFNIPTIDEQKKISSFFALLDQKIEKQQEKFKQLVLLKKGLLQKIFSQVIRFKDENGQDFPDWERVALNDLGSFVRNYSYSRSIEGEGEYQHIHYGDIHSKLMGIITSETELPSLSIDTEATYTLLEDGDIVFADASEDTSDLGKSVVLLEVDNRKIIGGLHTHCFRPDSQIDSLFLHYFTQTTEYRKFINVNANGVSVFGLSKPALSSLEIPLPDINEQRKISSFLYKLSQKIELLKKRKTELEVMKKGFISQMFV</sequence>
<dbReference type="PANTHER" id="PTHR30408:SF12">
    <property type="entry name" value="TYPE I RESTRICTION ENZYME MJAVIII SPECIFICITY SUBUNIT"/>
    <property type="match status" value="1"/>
</dbReference>
<dbReference type="Pfam" id="PF01420">
    <property type="entry name" value="Methylase_S"/>
    <property type="match status" value="2"/>
</dbReference>
<dbReference type="InterPro" id="IPR052021">
    <property type="entry name" value="Type-I_RS_S_subunit"/>
</dbReference>
<dbReference type="Proteomes" id="UP000681162">
    <property type="component" value="Unassembled WGS sequence"/>
</dbReference>
<keyword evidence="5" id="KW-0378">Hydrolase</keyword>
<protein>
    <submittedName>
        <fullName evidence="5">Restriction endonuclease subunit S</fullName>
    </submittedName>
</protein>
<keyword evidence="3" id="KW-0238">DNA-binding</keyword>
<accession>A0A919XSY4</accession>
<dbReference type="AlphaFoldDB" id="A0A919XSY4"/>
<evidence type="ECO:0000256" key="1">
    <source>
        <dbReference type="ARBA" id="ARBA00010923"/>
    </source>
</evidence>
<keyword evidence="5" id="KW-0540">Nuclease</keyword>
<dbReference type="GO" id="GO:0009307">
    <property type="term" value="P:DNA restriction-modification system"/>
    <property type="evidence" value="ECO:0007669"/>
    <property type="project" value="UniProtKB-KW"/>
</dbReference>
<keyword evidence="2" id="KW-0680">Restriction system</keyword>
<evidence type="ECO:0000313" key="6">
    <source>
        <dbReference type="Proteomes" id="UP000681162"/>
    </source>
</evidence>
<evidence type="ECO:0000256" key="3">
    <source>
        <dbReference type="ARBA" id="ARBA00023125"/>
    </source>
</evidence>
<reference evidence="5 6" key="1">
    <citation type="submission" date="2021-03" db="EMBL/GenBank/DDBJ databases">
        <title>Antimicrobial resistance genes in bacteria isolated from Japanese honey, and their potential for conferring macrolide and lincosamide resistance in the American foulbrood pathogen Paenibacillus larvae.</title>
        <authorList>
            <person name="Okamoto M."/>
            <person name="Kumagai M."/>
            <person name="Kanamori H."/>
            <person name="Takamatsu D."/>
        </authorList>
    </citation>
    <scope>NUCLEOTIDE SEQUENCE [LARGE SCALE GENOMIC DNA]</scope>
    <source>
        <strain evidence="5 6">J41TS12</strain>
    </source>
</reference>
<dbReference type="RefSeq" id="WP_212938166.1">
    <property type="nucleotide sequence ID" value="NZ_BORR01000002.1"/>
</dbReference>
<dbReference type="GO" id="GO:0004519">
    <property type="term" value="F:endonuclease activity"/>
    <property type="evidence" value="ECO:0007669"/>
    <property type="project" value="UniProtKB-KW"/>
</dbReference>
<comment type="similarity">
    <text evidence="1">Belongs to the type-I restriction system S methylase family.</text>
</comment>
<dbReference type="SUPFAM" id="SSF116734">
    <property type="entry name" value="DNA methylase specificity domain"/>
    <property type="match status" value="2"/>
</dbReference>
<dbReference type="EMBL" id="BORR01000002">
    <property type="protein sequence ID" value="GIO35763.1"/>
    <property type="molecule type" value="Genomic_DNA"/>
</dbReference>
<keyword evidence="5" id="KW-0255">Endonuclease</keyword>
<keyword evidence="6" id="KW-1185">Reference proteome</keyword>
<feature type="domain" description="Type I restriction modification DNA specificity" evidence="4">
    <location>
        <begin position="35"/>
        <end position="182"/>
    </location>
</feature>